<reference evidence="2" key="1">
    <citation type="submission" date="2016-11" db="EMBL/GenBank/DDBJ databases">
        <authorList>
            <person name="Varghese N."/>
            <person name="Submissions S."/>
        </authorList>
    </citation>
    <scope>NUCLEOTIDE SEQUENCE [LARGE SCALE GENOMIC DNA]</scope>
    <source>
        <strain evidence="2">DSM 100572</strain>
    </source>
</reference>
<dbReference type="OrthoDB" id="9788268at2"/>
<dbReference type="Pfam" id="PF19420">
    <property type="entry name" value="DDAH_eukar"/>
    <property type="match status" value="1"/>
</dbReference>
<dbReference type="PANTHER" id="PTHR43224">
    <property type="entry name" value="AMIDINOTRANSFERASE"/>
    <property type="match status" value="1"/>
</dbReference>
<organism evidence="1 2">
    <name type="scientific">Wenyingzhuangia marina</name>
    <dbReference type="NCBI Taxonomy" id="1195760"/>
    <lineage>
        <taxon>Bacteria</taxon>
        <taxon>Pseudomonadati</taxon>
        <taxon>Bacteroidota</taxon>
        <taxon>Flavobacteriia</taxon>
        <taxon>Flavobacteriales</taxon>
        <taxon>Flavobacteriaceae</taxon>
        <taxon>Wenyingzhuangia</taxon>
    </lineage>
</organism>
<dbReference type="EMBL" id="FQXQ01000008">
    <property type="protein sequence ID" value="SHH93197.1"/>
    <property type="molecule type" value="Genomic_DNA"/>
</dbReference>
<keyword evidence="1" id="KW-0808">Transferase</keyword>
<name>A0A1M5X022_9FLAO</name>
<sequence length="255" mass="29284">MILIDFRNWIFDKSLGFLPNAQKELSQRDFDTLTKNSDFKILNLGAVKLLSISNLFFKNKEQIAVSPLKNIETYYETIDKVLEIENKETIDYTEAAEEEIYFYGQNSLVSHLASEIALCGINENTDESLFEEYCEDFELTPFSFDLPDNILTSDMTCFVGNTLLICLAYIKDKKVKKDLFSLLKANRISTITFTKEQVENGVFDMKPVGDKLILTQKAYDVFTEDQKNALSEIKTEIIKIPFLDKAGIKLRDIIL</sequence>
<gene>
    <name evidence="1" type="ORF">SAMN05444281_2794</name>
</gene>
<keyword evidence="2" id="KW-1185">Reference proteome</keyword>
<dbReference type="InterPro" id="IPR014541">
    <property type="entry name" value="Amdntrnsf_FN0238"/>
</dbReference>
<dbReference type="RefSeq" id="WP_073122606.1">
    <property type="nucleotide sequence ID" value="NZ_BMEN01000008.1"/>
</dbReference>
<dbReference type="GO" id="GO:0016740">
    <property type="term" value="F:transferase activity"/>
    <property type="evidence" value="ECO:0007669"/>
    <property type="project" value="UniProtKB-KW"/>
</dbReference>
<evidence type="ECO:0000313" key="2">
    <source>
        <dbReference type="Proteomes" id="UP000184109"/>
    </source>
</evidence>
<dbReference type="STRING" id="1195760.SAMN05444281_2794"/>
<proteinExistence type="predicted"/>
<dbReference type="PANTHER" id="PTHR43224:SF1">
    <property type="entry name" value="AMIDINOTRANSFERASE"/>
    <property type="match status" value="1"/>
</dbReference>
<accession>A0A1M5X022</accession>
<dbReference type="AlphaFoldDB" id="A0A1M5X022"/>
<protein>
    <submittedName>
        <fullName evidence="1">Amidinotransferase</fullName>
    </submittedName>
</protein>
<evidence type="ECO:0000313" key="1">
    <source>
        <dbReference type="EMBL" id="SHH93197.1"/>
    </source>
</evidence>
<dbReference type="Proteomes" id="UP000184109">
    <property type="component" value="Unassembled WGS sequence"/>
</dbReference>